<dbReference type="Pfam" id="PF16123">
    <property type="entry name" value="HAGH_C"/>
    <property type="match status" value="1"/>
</dbReference>
<dbReference type="SUPFAM" id="SSF56281">
    <property type="entry name" value="Metallo-hydrolase/oxidoreductase"/>
    <property type="match status" value="1"/>
</dbReference>
<dbReference type="GeneID" id="115608932"/>
<evidence type="ECO:0000256" key="4">
    <source>
        <dbReference type="ARBA" id="ARBA00022801"/>
    </source>
</evidence>
<dbReference type="GO" id="GO:0019243">
    <property type="term" value="P:methylglyoxal catabolic process to D-lactate via S-lactoyl-glutathione"/>
    <property type="evidence" value="ECO:0007669"/>
    <property type="project" value="InterPro"/>
</dbReference>
<accession>A0A672UET8</accession>
<keyword evidence="8" id="KW-1185">Reference proteome</keyword>
<dbReference type="CDD" id="cd07723">
    <property type="entry name" value="hydroxyacylglutathione_hydrolase_MBL-fold"/>
    <property type="match status" value="1"/>
</dbReference>
<dbReference type="AlphaFoldDB" id="A0A672UET8"/>
<reference evidence="7" key="3">
    <citation type="submission" date="2025-09" db="UniProtKB">
        <authorList>
            <consortium name="Ensembl"/>
        </authorList>
    </citation>
    <scope>IDENTIFICATION</scope>
</reference>
<evidence type="ECO:0000256" key="2">
    <source>
        <dbReference type="ARBA" id="ARBA00006759"/>
    </source>
</evidence>
<dbReference type="GO" id="GO:0042053">
    <property type="term" value="P:regulation of dopamine metabolic process"/>
    <property type="evidence" value="ECO:0007669"/>
    <property type="project" value="Ensembl"/>
</dbReference>
<evidence type="ECO:0000256" key="5">
    <source>
        <dbReference type="ARBA" id="ARBA00022833"/>
    </source>
</evidence>
<reference evidence="7 8" key="1">
    <citation type="submission" date="2019-11" db="EMBL/GenBank/DDBJ databases">
        <title>Strigops habroptila (kakapo) genome, bStrHab1, primary haplotype, v2.</title>
        <authorList>
            <person name="Jarvis E.D."/>
            <person name="Howard J."/>
            <person name="Rhie A."/>
            <person name="Phillippy A."/>
            <person name="Korlach J."/>
            <person name="Digby A."/>
            <person name="Iorns D."/>
            <person name="Eason D."/>
            <person name="Robertson B."/>
            <person name="Raemaekers T."/>
            <person name="Howe K."/>
            <person name="Lewin H."/>
            <person name="Damas J."/>
            <person name="Hastie A."/>
            <person name="Tracey A."/>
            <person name="Chow W."/>
            <person name="Fedrigo O."/>
        </authorList>
    </citation>
    <scope>NUCLEOTIDE SEQUENCE [LARGE SCALE GENOMIC DNA]</scope>
</reference>
<dbReference type="RefSeq" id="XP_030344347.1">
    <property type="nucleotide sequence ID" value="XM_030488487.1"/>
</dbReference>
<protein>
    <submittedName>
        <fullName evidence="7">PNKD metallo-beta-lactamase domain containing</fullName>
    </submittedName>
</protein>
<dbReference type="InParanoid" id="A0A672UET8"/>
<dbReference type="Gene3D" id="3.60.15.10">
    <property type="entry name" value="Ribonuclease Z/Hydroxyacylglutathione hydrolase-like"/>
    <property type="match status" value="1"/>
</dbReference>
<dbReference type="PANTHER" id="PTHR11935">
    <property type="entry name" value="BETA LACTAMASE DOMAIN"/>
    <property type="match status" value="1"/>
</dbReference>
<dbReference type="InterPro" id="IPR032282">
    <property type="entry name" value="HAGH_C"/>
</dbReference>
<keyword evidence="3" id="KW-0479">Metal-binding</keyword>
<dbReference type="GO" id="GO:0046872">
    <property type="term" value="F:metal ion binding"/>
    <property type="evidence" value="ECO:0007669"/>
    <property type="project" value="UniProtKB-KW"/>
</dbReference>
<dbReference type="Pfam" id="PF00753">
    <property type="entry name" value="Lactamase_B"/>
    <property type="match status" value="1"/>
</dbReference>
<keyword evidence="4" id="KW-0378">Hydrolase</keyword>
<evidence type="ECO:0000313" key="8">
    <source>
        <dbReference type="Proteomes" id="UP000472266"/>
    </source>
</evidence>
<dbReference type="GO" id="GO:0050884">
    <property type="term" value="P:neuromuscular process controlling posture"/>
    <property type="evidence" value="ECO:0007669"/>
    <property type="project" value="Ensembl"/>
</dbReference>
<comment type="cofactor">
    <cofactor evidence="1">
        <name>Zn(2+)</name>
        <dbReference type="ChEBI" id="CHEBI:29105"/>
    </cofactor>
</comment>
<dbReference type="GO" id="GO:0016020">
    <property type="term" value="C:membrane"/>
    <property type="evidence" value="ECO:0007669"/>
    <property type="project" value="Ensembl"/>
</dbReference>
<evidence type="ECO:0000256" key="1">
    <source>
        <dbReference type="ARBA" id="ARBA00001947"/>
    </source>
</evidence>
<reference evidence="7" key="2">
    <citation type="submission" date="2025-08" db="UniProtKB">
        <authorList>
            <consortium name="Ensembl"/>
        </authorList>
    </citation>
    <scope>IDENTIFICATION</scope>
</reference>
<dbReference type="GO" id="GO:0005739">
    <property type="term" value="C:mitochondrion"/>
    <property type="evidence" value="ECO:0007669"/>
    <property type="project" value="Ensembl"/>
</dbReference>
<feature type="domain" description="Metallo-beta-lactamase" evidence="6">
    <location>
        <begin position="115"/>
        <end position="277"/>
    </location>
</feature>
<keyword evidence="5" id="KW-0862">Zinc</keyword>
<dbReference type="GO" id="GO:0004416">
    <property type="term" value="F:hydroxyacylglutathione hydrolase activity"/>
    <property type="evidence" value="ECO:0007669"/>
    <property type="project" value="InterPro"/>
</dbReference>
<comment type="similarity">
    <text evidence="2">Belongs to the metallo-beta-lactamase superfamily. Glyoxalase II family.</text>
</comment>
<dbReference type="OMA" id="CVWPGMR"/>
<dbReference type="HAMAP" id="MF_01374">
    <property type="entry name" value="Glyoxalase_2"/>
    <property type="match status" value="1"/>
</dbReference>
<dbReference type="GO" id="GO:0046929">
    <property type="term" value="P:negative regulation of neurotransmitter secretion"/>
    <property type="evidence" value="ECO:0007669"/>
    <property type="project" value="Ensembl"/>
</dbReference>
<dbReference type="GO" id="GO:0032225">
    <property type="term" value="P:regulation of synaptic transmission, dopaminergic"/>
    <property type="evidence" value="ECO:0007669"/>
    <property type="project" value="Ensembl"/>
</dbReference>
<dbReference type="InterPro" id="IPR035680">
    <property type="entry name" value="Clx_II_MBL"/>
</dbReference>
<dbReference type="Ensembl" id="ENSSHBT00005016347.1">
    <property type="protein sequence ID" value="ENSSHBP00005013616.1"/>
    <property type="gene ID" value="ENSSHBG00005011916.1"/>
</dbReference>
<dbReference type="PANTHER" id="PTHR11935:SF116">
    <property type="entry name" value="HYDROLASE PNKD-RELATED"/>
    <property type="match status" value="1"/>
</dbReference>
<evidence type="ECO:0000256" key="3">
    <source>
        <dbReference type="ARBA" id="ARBA00022723"/>
    </source>
</evidence>
<name>A0A672UET8_STRHB</name>
<evidence type="ECO:0000313" key="7">
    <source>
        <dbReference type="Ensembl" id="ENSSHBP00005013616.1"/>
    </source>
</evidence>
<dbReference type="Proteomes" id="UP000472266">
    <property type="component" value="Chromosome 6"/>
</dbReference>
<dbReference type="GO" id="GO:0099523">
    <property type="term" value="C:presynaptic cytosol"/>
    <property type="evidence" value="ECO:0007669"/>
    <property type="project" value="Ensembl"/>
</dbReference>
<sequence length="371" mass="40652">MAAGRGGRQPGHGRAALRVVAAGARGLGAACLRRCPPLRLPLRRLACRAAAAFMALAGPLLFRVGYSLYTRTRLGYLFYQRQVRKARERYPHGHSVSQPCCFPGVKILPIPVLSNNYSYLVIDTSSGRAAAIDPSDPLAVQAAIEKEGVTLEAIFCTHKHWDHSGGNAELCQQHSSCKVYGSALDSIPDLTSPLTDREKVSVGCLTFQALATPGHTVGHMVYVLDGEPFGGPPCLFSGDLLFLSGCGRLFEGSAETMLASLDLAMGLGEDTLLWPGHEYALECLTFASFLELDNPALDQKWQWVMQQRQEKRITCPSTLGEEQTYNPFLRTHRPELHAVLGLQQGAGEHPDAFRARVLKEVRRRKDLYKAP</sequence>
<dbReference type="InterPro" id="IPR036866">
    <property type="entry name" value="RibonucZ/Hydroxyglut_hydro"/>
</dbReference>
<dbReference type="SMART" id="SM00849">
    <property type="entry name" value="Lactamase_B"/>
    <property type="match status" value="1"/>
</dbReference>
<dbReference type="InterPro" id="IPR017782">
    <property type="entry name" value="Hydroxyacylglutathione_Hdrlase"/>
</dbReference>
<dbReference type="InterPro" id="IPR001279">
    <property type="entry name" value="Metallo-B-lactamas"/>
</dbReference>
<evidence type="ECO:0000259" key="6">
    <source>
        <dbReference type="SMART" id="SM00849"/>
    </source>
</evidence>
<dbReference type="NCBIfam" id="TIGR03413">
    <property type="entry name" value="GSH_gloB"/>
    <property type="match status" value="1"/>
</dbReference>
<dbReference type="GeneTree" id="ENSGT00940000158887"/>
<proteinExistence type="inferred from homology"/>
<organism evidence="7 8">
    <name type="scientific">Strigops habroptila</name>
    <name type="common">Kakapo</name>
    <dbReference type="NCBI Taxonomy" id="2489341"/>
    <lineage>
        <taxon>Eukaryota</taxon>
        <taxon>Metazoa</taxon>
        <taxon>Chordata</taxon>
        <taxon>Craniata</taxon>
        <taxon>Vertebrata</taxon>
        <taxon>Euteleostomi</taxon>
        <taxon>Archelosauria</taxon>
        <taxon>Archosauria</taxon>
        <taxon>Dinosauria</taxon>
        <taxon>Saurischia</taxon>
        <taxon>Theropoda</taxon>
        <taxon>Coelurosauria</taxon>
        <taxon>Aves</taxon>
        <taxon>Neognathae</taxon>
        <taxon>Neoaves</taxon>
        <taxon>Telluraves</taxon>
        <taxon>Australaves</taxon>
        <taxon>Psittaciformes</taxon>
        <taxon>Psittacidae</taxon>
        <taxon>Strigops</taxon>
    </lineage>
</organism>
<dbReference type="CTD" id="25953"/>
<gene>
    <name evidence="7" type="primary">PNKD</name>
</gene>